<evidence type="ECO:0000313" key="2">
    <source>
        <dbReference type="EMBL" id="MET1754995.1"/>
    </source>
</evidence>
<dbReference type="Gene3D" id="3.40.50.1820">
    <property type="entry name" value="alpha/beta hydrolase"/>
    <property type="match status" value="1"/>
</dbReference>
<sequence>MTRYEDRFWSSRDGLKLHYRDYPGSDARPPLVCLHGLTRNARDFVELAERLSPTWRVLCPEMRGRGESEYTRDAASYNPLQYVDDVLALLDEAGIDRFVAIGTSLGGLMTMLLALQAPERIVGAVLNDVGPCLEPAGLRRIQSYVGQGRSFPTWVHAARAMEEVHESAHPGKDLPFWIAAAKRVMTLSSNARIVFDYDMKIAEAFTALDPDAEQADMWPALEALAGRPVLIVRGALSDLLSEETLARMLDRLPEAEGVTVPGVGHAPMLTEPVATAAIDRLLARVG</sequence>
<reference evidence="2 3" key="1">
    <citation type="submission" date="2024-07" db="EMBL/GenBank/DDBJ databases">
        <title>Novosphingobium kalidii RD2P27.</title>
        <authorList>
            <person name="Sun J.-Q."/>
        </authorList>
    </citation>
    <scope>NUCLEOTIDE SEQUENCE [LARGE SCALE GENOMIC DNA]</scope>
    <source>
        <strain evidence="2 3">RD2P27</strain>
    </source>
</reference>
<dbReference type="Proteomes" id="UP001548713">
    <property type="component" value="Unassembled WGS sequence"/>
</dbReference>
<evidence type="ECO:0000313" key="3">
    <source>
        <dbReference type="Proteomes" id="UP001548713"/>
    </source>
</evidence>
<dbReference type="PANTHER" id="PTHR43433:SF5">
    <property type="entry name" value="AB HYDROLASE-1 DOMAIN-CONTAINING PROTEIN"/>
    <property type="match status" value="1"/>
</dbReference>
<dbReference type="InterPro" id="IPR050471">
    <property type="entry name" value="AB_hydrolase"/>
</dbReference>
<organism evidence="2 3">
    <name type="scientific">Novosphingobium kalidii</name>
    <dbReference type="NCBI Taxonomy" id="3230299"/>
    <lineage>
        <taxon>Bacteria</taxon>
        <taxon>Pseudomonadati</taxon>
        <taxon>Pseudomonadota</taxon>
        <taxon>Alphaproteobacteria</taxon>
        <taxon>Sphingomonadales</taxon>
        <taxon>Sphingomonadaceae</taxon>
        <taxon>Novosphingobium</taxon>
    </lineage>
</organism>
<dbReference type="EMBL" id="JBEWLY010000009">
    <property type="protein sequence ID" value="MET1754995.1"/>
    <property type="molecule type" value="Genomic_DNA"/>
</dbReference>
<keyword evidence="2" id="KW-0378">Hydrolase</keyword>
<dbReference type="GO" id="GO:0016787">
    <property type="term" value="F:hydrolase activity"/>
    <property type="evidence" value="ECO:0007669"/>
    <property type="project" value="UniProtKB-KW"/>
</dbReference>
<dbReference type="InterPro" id="IPR029058">
    <property type="entry name" value="AB_hydrolase_fold"/>
</dbReference>
<feature type="domain" description="AB hydrolase-1" evidence="1">
    <location>
        <begin position="29"/>
        <end position="272"/>
    </location>
</feature>
<gene>
    <name evidence="2" type="ORF">ABVV53_05910</name>
</gene>
<dbReference type="SUPFAM" id="SSF53474">
    <property type="entry name" value="alpha/beta-Hydrolases"/>
    <property type="match status" value="1"/>
</dbReference>
<evidence type="ECO:0000259" key="1">
    <source>
        <dbReference type="Pfam" id="PF00561"/>
    </source>
</evidence>
<comment type="caution">
    <text evidence="2">The sequence shown here is derived from an EMBL/GenBank/DDBJ whole genome shotgun (WGS) entry which is preliminary data.</text>
</comment>
<dbReference type="Pfam" id="PF00561">
    <property type="entry name" value="Abhydrolase_1"/>
    <property type="match status" value="1"/>
</dbReference>
<proteinExistence type="predicted"/>
<dbReference type="PRINTS" id="PR00111">
    <property type="entry name" value="ABHYDROLASE"/>
</dbReference>
<dbReference type="PANTHER" id="PTHR43433">
    <property type="entry name" value="HYDROLASE, ALPHA/BETA FOLD FAMILY PROTEIN"/>
    <property type="match status" value="1"/>
</dbReference>
<accession>A0ABV2CZW4</accession>
<dbReference type="RefSeq" id="WP_353983475.1">
    <property type="nucleotide sequence ID" value="NZ_JBEWLY010000009.1"/>
</dbReference>
<protein>
    <submittedName>
        <fullName evidence="2">Alpha/beta hydrolase</fullName>
    </submittedName>
</protein>
<keyword evidence="3" id="KW-1185">Reference proteome</keyword>
<name>A0ABV2CZW4_9SPHN</name>
<dbReference type="InterPro" id="IPR000073">
    <property type="entry name" value="AB_hydrolase_1"/>
</dbReference>